<accession>A0ABY5GMK7</accession>
<proteinExistence type="inferred from homology"/>
<dbReference type="Gene3D" id="3.40.30.10">
    <property type="entry name" value="Glutaredoxin"/>
    <property type="match status" value="1"/>
</dbReference>
<sequence length="205" mass="22476">MRKSMLTALLLCLGMAMGLTLNIAVSVVPPEPSKQQTIEWLDNPRPVANFNLESEAGTFTRQSLTGRWTIVLFGFLHCPDICPTSLAQLAQLVANLADTPTNTDIAFVFVSVDPSRDSVNDLSQYVRYFEPSILGVTGSEAQITAFADSLGIRFEVSPDDEDYSVAHSIKFSIIDPEGVFRGRFPPGFDATALARELAFRVEADR</sequence>
<dbReference type="InterPro" id="IPR003782">
    <property type="entry name" value="SCO1/SenC"/>
</dbReference>
<dbReference type="CDD" id="cd02968">
    <property type="entry name" value="SCO"/>
    <property type="match status" value="1"/>
</dbReference>
<protein>
    <submittedName>
        <fullName evidence="5">SCO family protein</fullName>
    </submittedName>
</protein>
<dbReference type="RefSeq" id="WP_255390851.1">
    <property type="nucleotide sequence ID" value="NZ_CP101509.1"/>
</dbReference>
<dbReference type="Proteomes" id="UP001057998">
    <property type="component" value="Chromosome 2"/>
</dbReference>
<dbReference type="InterPro" id="IPR036249">
    <property type="entry name" value="Thioredoxin-like_sf"/>
</dbReference>
<dbReference type="PANTHER" id="PTHR12151:SF25">
    <property type="entry name" value="LINALOOL DEHYDRATASE_ISOMERASE DOMAIN-CONTAINING PROTEIN"/>
    <property type="match status" value="1"/>
</dbReference>
<evidence type="ECO:0000256" key="2">
    <source>
        <dbReference type="ARBA" id="ARBA00023008"/>
    </source>
</evidence>
<evidence type="ECO:0000313" key="6">
    <source>
        <dbReference type="Proteomes" id="UP001057998"/>
    </source>
</evidence>
<keyword evidence="2" id="KW-0186">Copper</keyword>
<dbReference type="PANTHER" id="PTHR12151">
    <property type="entry name" value="ELECTRON TRANSPORT PROTIN SCO1/SENC FAMILY MEMBER"/>
    <property type="match status" value="1"/>
</dbReference>
<evidence type="ECO:0000259" key="4">
    <source>
        <dbReference type="PROSITE" id="PS51352"/>
    </source>
</evidence>
<feature type="signal peptide" evidence="3">
    <location>
        <begin position="1"/>
        <end position="23"/>
    </location>
</feature>
<feature type="domain" description="Thioredoxin" evidence="4">
    <location>
        <begin position="27"/>
        <end position="202"/>
    </location>
</feature>
<keyword evidence="3" id="KW-0732">Signal</keyword>
<keyword evidence="6" id="KW-1185">Reference proteome</keyword>
<dbReference type="EMBL" id="CP101509">
    <property type="protein sequence ID" value="UTV29533.1"/>
    <property type="molecule type" value="Genomic_DNA"/>
</dbReference>
<evidence type="ECO:0000256" key="1">
    <source>
        <dbReference type="ARBA" id="ARBA00010996"/>
    </source>
</evidence>
<feature type="chain" id="PRO_5046761416" evidence="3">
    <location>
        <begin position="24"/>
        <end position="205"/>
    </location>
</feature>
<reference evidence="5" key="1">
    <citation type="submission" date="2022-07" db="EMBL/GenBank/DDBJ databases">
        <title>Genome sequencing of Photobacterium atrarenae GJH2-4.</title>
        <authorList>
            <person name="Park S.-J."/>
        </authorList>
    </citation>
    <scope>NUCLEOTIDE SEQUENCE</scope>
    <source>
        <strain evidence="5">GJH2-4</strain>
    </source>
</reference>
<gene>
    <name evidence="5" type="ORF">NNL38_21175</name>
</gene>
<dbReference type="InterPro" id="IPR013766">
    <property type="entry name" value="Thioredoxin_domain"/>
</dbReference>
<dbReference type="Pfam" id="PF02630">
    <property type="entry name" value="SCO1-SenC"/>
    <property type="match status" value="1"/>
</dbReference>
<comment type="similarity">
    <text evidence="1">Belongs to the SCO1/2 family.</text>
</comment>
<organism evidence="5 6">
    <name type="scientific">Photobacterium atrarenae</name>
    <dbReference type="NCBI Taxonomy" id="865757"/>
    <lineage>
        <taxon>Bacteria</taxon>
        <taxon>Pseudomonadati</taxon>
        <taxon>Pseudomonadota</taxon>
        <taxon>Gammaproteobacteria</taxon>
        <taxon>Vibrionales</taxon>
        <taxon>Vibrionaceae</taxon>
        <taxon>Photobacterium</taxon>
    </lineage>
</organism>
<dbReference type="SUPFAM" id="SSF52833">
    <property type="entry name" value="Thioredoxin-like"/>
    <property type="match status" value="1"/>
</dbReference>
<name>A0ABY5GMK7_9GAMM</name>
<evidence type="ECO:0000256" key="3">
    <source>
        <dbReference type="SAM" id="SignalP"/>
    </source>
</evidence>
<dbReference type="PROSITE" id="PS51352">
    <property type="entry name" value="THIOREDOXIN_2"/>
    <property type="match status" value="1"/>
</dbReference>
<evidence type="ECO:0000313" key="5">
    <source>
        <dbReference type="EMBL" id="UTV29533.1"/>
    </source>
</evidence>